<comment type="caution">
    <text evidence="2">The sequence shown here is derived from an EMBL/GenBank/DDBJ whole genome shotgun (WGS) entry which is preliminary data.</text>
</comment>
<gene>
    <name evidence="2" type="ORF">NDU88_002951</name>
</gene>
<feature type="compositionally biased region" description="Low complexity" evidence="1">
    <location>
        <begin position="58"/>
        <end position="72"/>
    </location>
</feature>
<protein>
    <submittedName>
        <fullName evidence="2">Uncharacterized protein</fullName>
    </submittedName>
</protein>
<accession>A0AAV7UB35</accession>
<keyword evidence="3" id="KW-1185">Reference proteome</keyword>
<dbReference type="AlphaFoldDB" id="A0AAV7UB35"/>
<feature type="region of interest" description="Disordered" evidence="1">
    <location>
        <begin position="54"/>
        <end position="90"/>
    </location>
</feature>
<organism evidence="2 3">
    <name type="scientific">Pleurodeles waltl</name>
    <name type="common">Iberian ribbed newt</name>
    <dbReference type="NCBI Taxonomy" id="8319"/>
    <lineage>
        <taxon>Eukaryota</taxon>
        <taxon>Metazoa</taxon>
        <taxon>Chordata</taxon>
        <taxon>Craniata</taxon>
        <taxon>Vertebrata</taxon>
        <taxon>Euteleostomi</taxon>
        <taxon>Amphibia</taxon>
        <taxon>Batrachia</taxon>
        <taxon>Caudata</taxon>
        <taxon>Salamandroidea</taxon>
        <taxon>Salamandridae</taxon>
        <taxon>Pleurodelinae</taxon>
        <taxon>Pleurodeles</taxon>
    </lineage>
</organism>
<evidence type="ECO:0000313" key="3">
    <source>
        <dbReference type="Proteomes" id="UP001066276"/>
    </source>
</evidence>
<name>A0AAV7UB35_PLEWA</name>
<dbReference type="EMBL" id="JANPWB010000005">
    <property type="protein sequence ID" value="KAJ1186168.1"/>
    <property type="molecule type" value="Genomic_DNA"/>
</dbReference>
<sequence>MQPPDTRPLIHFTVPHWAAPSTSLQPEGAPALVPICPEPHLRALRAIAASHPAFEAAPQRSSTREQQTSSPSNQHAPSSRPHGFAAPFDHVPPQRLAQHSTWTSCSPPRGCFTSPYHSAQADSTPTGAPRAPSPRRASLLHYGCCLARLSAKPGSSHTSLIFRPSGAPKYSVSNSFGLQDYYRIVRRPAELRYGAAILRPGKLRPPNHSNVLKRNSGRK</sequence>
<proteinExistence type="predicted"/>
<evidence type="ECO:0000256" key="1">
    <source>
        <dbReference type="SAM" id="MobiDB-lite"/>
    </source>
</evidence>
<evidence type="ECO:0000313" key="2">
    <source>
        <dbReference type="EMBL" id="KAJ1186168.1"/>
    </source>
</evidence>
<dbReference type="Proteomes" id="UP001066276">
    <property type="component" value="Chromosome 3_1"/>
</dbReference>
<reference evidence="2" key="1">
    <citation type="journal article" date="2022" name="bioRxiv">
        <title>Sequencing and chromosome-scale assembly of the giantPleurodeles waltlgenome.</title>
        <authorList>
            <person name="Brown T."/>
            <person name="Elewa A."/>
            <person name="Iarovenko S."/>
            <person name="Subramanian E."/>
            <person name="Araus A.J."/>
            <person name="Petzold A."/>
            <person name="Susuki M."/>
            <person name="Suzuki K.-i.T."/>
            <person name="Hayashi T."/>
            <person name="Toyoda A."/>
            <person name="Oliveira C."/>
            <person name="Osipova E."/>
            <person name="Leigh N.D."/>
            <person name="Simon A."/>
            <person name="Yun M.H."/>
        </authorList>
    </citation>
    <scope>NUCLEOTIDE SEQUENCE</scope>
    <source>
        <strain evidence="2">20211129_DDA</strain>
        <tissue evidence="2">Liver</tissue>
    </source>
</reference>